<dbReference type="AlphaFoldDB" id="A0A6C0BEK0"/>
<organism evidence="2">
    <name type="scientific">viral metagenome</name>
    <dbReference type="NCBI Taxonomy" id="1070528"/>
    <lineage>
        <taxon>unclassified sequences</taxon>
        <taxon>metagenomes</taxon>
        <taxon>organismal metagenomes</taxon>
    </lineage>
</organism>
<feature type="compositionally biased region" description="Basic and acidic residues" evidence="1">
    <location>
        <begin position="258"/>
        <end position="268"/>
    </location>
</feature>
<dbReference type="EMBL" id="MN739130">
    <property type="protein sequence ID" value="QHS90201.1"/>
    <property type="molecule type" value="Genomic_DNA"/>
</dbReference>
<reference evidence="2" key="1">
    <citation type="journal article" date="2020" name="Nature">
        <title>Giant virus diversity and host interactions through global metagenomics.</title>
        <authorList>
            <person name="Schulz F."/>
            <person name="Roux S."/>
            <person name="Paez-Espino D."/>
            <person name="Jungbluth S."/>
            <person name="Walsh D.A."/>
            <person name="Denef V.J."/>
            <person name="McMahon K.D."/>
            <person name="Konstantinidis K.T."/>
            <person name="Eloe-Fadrosh E.A."/>
            <person name="Kyrpides N.C."/>
            <person name="Woyke T."/>
        </authorList>
    </citation>
    <scope>NUCLEOTIDE SEQUENCE</scope>
    <source>
        <strain evidence="2">GVMAG-M-3300010160-60</strain>
    </source>
</reference>
<proteinExistence type="predicted"/>
<accession>A0A6C0BEK0</accession>
<sequence length="583" mass="68280">MLFEDVLPIKDASGTFNSISERITTHEFIRSMFFSNGDGNDMPIDQGIRNMLSRLKILDMNPYNASRLSKNPYKGLPYGFLLYRTCYPIQYDKQTSSSVCSPSSTGANIRIYKITDESYKINKLEKVKINDYDEWRNITFYTYVRENVIKKKICPHFPIMFSFNITVSSSIKFDNIHKQGNIIDKHFNSGKNVEDVQQKGGNPQKFLTSSIRQSVRQKFLAEYQDIKNLKQESSKQELKESSKQELKESSNSSQLNDNSKEEQKKKLSQQEEIEMLKKYTGKTIVCLTEAPHYSIIGWSKKEYRSDGNVKTMINTGYHPVYVWESILFQLMVGLYVLQQHKIVINNFNIDRHVFIRDIDLKGISTRYWKYKINGIDYYIQNYGYMLLIDTNFKDFDKDDVRKLEGDIFNDTITDIDKRTFEMFKSAFNTNVYGDDFINDNGVKPPEEVLKFINSMNYEDDKYDISYYIRKYMTIFMNNRIGTPLKDTEISNVRKTTTKEFKKGQLLVMADNNNIDKFVLHVSQTEGESIIIKRDDMTNMKNFTEEKVPSSSLNEYVNIESLQQNFKGIENIFNDDNMIETYIV</sequence>
<evidence type="ECO:0000256" key="1">
    <source>
        <dbReference type="SAM" id="MobiDB-lite"/>
    </source>
</evidence>
<feature type="region of interest" description="Disordered" evidence="1">
    <location>
        <begin position="232"/>
        <end position="268"/>
    </location>
</feature>
<evidence type="ECO:0000313" key="2">
    <source>
        <dbReference type="EMBL" id="QHS90201.1"/>
    </source>
</evidence>
<feature type="compositionally biased region" description="Basic and acidic residues" evidence="1">
    <location>
        <begin position="232"/>
        <end position="248"/>
    </location>
</feature>
<name>A0A6C0BEK0_9ZZZZ</name>
<protein>
    <submittedName>
        <fullName evidence="2">Uncharacterized protein</fullName>
    </submittedName>
</protein>